<proteinExistence type="predicted"/>
<name>A0A1M6CQ87_9CLOT</name>
<reference evidence="1 2" key="1">
    <citation type="submission" date="2016-11" db="EMBL/GenBank/DDBJ databases">
        <authorList>
            <person name="Jaros S."/>
            <person name="Januszkiewicz K."/>
            <person name="Wedrychowicz H."/>
        </authorList>
    </citation>
    <scope>NUCLEOTIDE SEQUENCE [LARGE SCALE GENOMIC DNA]</scope>
    <source>
        <strain evidence="1 2">DSM 6191</strain>
    </source>
</reference>
<protein>
    <recommendedName>
        <fullName evidence="3">DUF3795 domain-containing protein</fullName>
    </recommendedName>
</protein>
<dbReference type="Pfam" id="PF12675">
    <property type="entry name" value="DUF3795"/>
    <property type="match status" value="1"/>
</dbReference>
<accession>A0A1M6CQ87</accession>
<dbReference type="InterPro" id="IPR024227">
    <property type="entry name" value="DUF3795"/>
</dbReference>
<organism evidence="1 2">
    <name type="scientific">Clostridium intestinale DSM 6191</name>
    <dbReference type="NCBI Taxonomy" id="1121320"/>
    <lineage>
        <taxon>Bacteria</taxon>
        <taxon>Bacillati</taxon>
        <taxon>Bacillota</taxon>
        <taxon>Clostridia</taxon>
        <taxon>Eubacteriales</taxon>
        <taxon>Clostridiaceae</taxon>
        <taxon>Clostridium</taxon>
    </lineage>
</organism>
<sequence length="104" mass="11644">MDKNLVGRCGTYCGVCDWKEKTNCPGCQRCNGKPFWGNCLVAECSIDKNYNHCGECSNLPCDKLVGAYNSKDHGDNGERLINLKNWTKGNTTYLKVRTLNTEES</sequence>
<dbReference type="EMBL" id="FQXU01000017">
    <property type="protein sequence ID" value="SHI63182.1"/>
    <property type="molecule type" value="Genomic_DNA"/>
</dbReference>
<evidence type="ECO:0000313" key="2">
    <source>
        <dbReference type="Proteomes" id="UP000184241"/>
    </source>
</evidence>
<dbReference type="Proteomes" id="UP000184241">
    <property type="component" value="Unassembled WGS sequence"/>
</dbReference>
<evidence type="ECO:0008006" key="3">
    <source>
        <dbReference type="Google" id="ProtNLM"/>
    </source>
</evidence>
<dbReference type="AlphaFoldDB" id="A0A1M6CQ87"/>
<gene>
    <name evidence="1" type="ORF">SAMN02745941_04092</name>
</gene>
<evidence type="ECO:0000313" key="1">
    <source>
        <dbReference type="EMBL" id="SHI63182.1"/>
    </source>
</evidence>
<dbReference type="RefSeq" id="WP_073022428.1">
    <property type="nucleotide sequence ID" value="NZ_FQXU01000017.1"/>
</dbReference>